<dbReference type="PANTHER" id="PTHR31511">
    <property type="entry name" value="PROTEIN CBG23764"/>
    <property type="match status" value="1"/>
</dbReference>
<evidence type="ECO:0000256" key="6">
    <source>
        <dbReference type="ARBA" id="ARBA00022932"/>
    </source>
</evidence>
<dbReference type="InterPro" id="IPR004868">
    <property type="entry name" value="DNA-dir_DNA_pol_B_mt/vir"/>
</dbReference>
<dbReference type="GO" id="GO:0003887">
    <property type="term" value="F:DNA-directed DNA polymerase activity"/>
    <property type="evidence" value="ECO:0007669"/>
    <property type="project" value="UniProtKB-KW"/>
</dbReference>
<keyword evidence="4" id="KW-0548">Nucleotidyltransferase</keyword>
<feature type="non-terminal residue" evidence="10">
    <location>
        <position position="195"/>
    </location>
</feature>
<keyword evidence="5" id="KW-0235">DNA replication</keyword>
<feature type="domain" description="DNA-directed DNA polymerase family B mitochondria/virus" evidence="9">
    <location>
        <begin position="119"/>
        <end position="192"/>
    </location>
</feature>
<gene>
    <name evidence="10" type="ORF">ILUMI_21742</name>
</gene>
<dbReference type="InterPro" id="IPR004211">
    <property type="entry name" value="Endonuclease_7"/>
</dbReference>
<organism evidence="10 11">
    <name type="scientific">Ignelater luminosus</name>
    <name type="common">Cucubano</name>
    <name type="synonym">Pyrophorus luminosus</name>
    <dbReference type="NCBI Taxonomy" id="2038154"/>
    <lineage>
        <taxon>Eukaryota</taxon>
        <taxon>Metazoa</taxon>
        <taxon>Ecdysozoa</taxon>
        <taxon>Arthropoda</taxon>
        <taxon>Hexapoda</taxon>
        <taxon>Insecta</taxon>
        <taxon>Pterygota</taxon>
        <taxon>Neoptera</taxon>
        <taxon>Endopterygota</taxon>
        <taxon>Coleoptera</taxon>
        <taxon>Polyphaga</taxon>
        <taxon>Elateriformia</taxon>
        <taxon>Elateroidea</taxon>
        <taxon>Elateridae</taxon>
        <taxon>Agrypninae</taxon>
        <taxon>Pyrophorini</taxon>
        <taxon>Ignelater</taxon>
    </lineage>
</organism>
<dbReference type="SUPFAM" id="SSF54060">
    <property type="entry name" value="His-Me finger endonucleases"/>
    <property type="match status" value="1"/>
</dbReference>
<dbReference type="GO" id="GO:0000166">
    <property type="term" value="F:nucleotide binding"/>
    <property type="evidence" value="ECO:0007669"/>
    <property type="project" value="InterPro"/>
</dbReference>
<evidence type="ECO:0000256" key="7">
    <source>
        <dbReference type="ARBA" id="ARBA00023125"/>
    </source>
</evidence>
<dbReference type="InterPro" id="IPR044925">
    <property type="entry name" value="His-Me_finger_sf"/>
</dbReference>
<keyword evidence="11" id="KW-1185">Reference proteome</keyword>
<dbReference type="PANTHER" id="PTHR31511:SF12">
    <property type="entry name" value="RHO TERMINATION FACTOR N-TERMINAL DOMAIN-CONTAINING PROTEIN"/>
    <property type="match status" value="1"/>
</dbReference>
<evidence type="ECO:0000313" key="11">
    <source>
        <dbReference type="Proteomes" id="UP000801492"/>
    </source>
</evidence>
<feature type="non-terminal residue" evidence="10">
    <location>
        <position position="1"/>
    </location>
</feature>
<reference evidence="10" key="1">
    <citation type="submission" date="2019-08" db="EMBL/GenBank/DDBJ databases">
        <title>The genome of the North American firefly Photinus pyralis.</title>
        <authorList>
            <consortium name="Photinus pyralis genome working group"/>
            <person name="Fallon T.R."/>
            <person name="Sander Lower S.E."/>
            <person name="Weng J.-K."/>
        </authorList>
    </citation>
    <scope>NUCLEOTIDE SEQUENCE</scope>
    <source>
        <strain evidence="10">TRF0915ILg1</strain>
        <tissue evidence="10">Whole body</tissue>
    </source>
</reference>
<keyword evidence="7" id="KW-0238">DNA-binding</keyword>
<dbReference type="Gene3D" id="3.30.420.10">
    <property type="entry name" value="Ribonuclease H-like superfamily/Ribonuclease H"/>
    <property type="match status" value="1"/>
</dbReference>
<name>A0A8K0G397_IGNLU</name>
<proteinExistence type="inferred from homology"/>
<dbReference type="OrthoDB" id="6751725at2759"/>
<evidence type="ECO:0000313" key="10">
    <source>
        <dbReference type="EMBL" id="KAF2884431.1"/>
    </source>
</evidence>
<dbReference type="GO" id="GO:0006260">
    <property type="term" value="P:DNA replication"/>
    <property type="evidence" value="ECO:0007669"/>
    <property type="project" value="UniProtKB-KW"/>
</dbReference>
<dbReference type="InterPro" id="IPR012337">
    <property type="entry name" value="RNaseH-like_sf"/>
</dbReference>
<comment type="similarity">
    <text evidence="1">Belongs to the DNA polymerase type-B family.</text>
</comment>
<dbReference type="Pfam" id="PF03175">
    <property type="entry name" value="DNA_pol_B_2"/>
    <property type="match status" value="1"/>
</dbReference>
<dbReference type="AlphaFoldDB" id="A0A8K0G397"/>
<dbReference type="InterPro" id="IPR036397">
    <property type="entry name" value="RNaseH_sf"/>
</dbReference>
<protein>
    <recommendedName>
        <fullName evidence="2">DNA-directed DNA polymerase</fullName>
        <ecNumber evidence="2">2.7.7.7</ecNumber>
    </recommendedName>
</protein>
<dbReference type="GO" id="GO:0003677">
    <property type="term" value="F:DNA binding"/>
    <property type="evidence" value="ECO:0007669"/>
    <property type="project" value="UniProtKB-KW"/>
</dbReference>
<keyword evidence="6" id="KW-0239">DNA-directed DNA polymerase</keyword>
<evidence type="ECO:0000259" key="9">
    <source>
        <dbReference type="Pfam" id="PF03175"/>
    </source>
</evidence>
<dbReference type="Proteomes" id="UP000801492">
    <property type="component" value="Unassembled WGS sequence"/>
</dbReference>
<keyword evidence="3" id="KW-0808">Transferase</keyword>
<dbReference type="SUPFAM" id="SSF53098">
    <property type="entry name" value="Ribonuclease H-like"/>
    <property type="match status" value="1"/>
</dbReference>
<evidence type="ECO:0000256" key="1">
    <source>
        <dbReference type="ARBA" id="ARBA00005755"/>
    </source>
</evidence>
<evidence type="ECO:0000256" key="4">
    <source>
        <dbReference type="ARBA" id="ARBA00022695"/>
    </source>
</evidence>
<accession>A0A8K0G397</accession>
<comment type="catalytic activity">
    <reaction evidence="8">
        <text>DNA(n) + a 2'-deoxyribonucleoside 5'-triphosphate = DNA(n+1) + diphosphate</text>
        <dbReference type="Rhea" id="RHEA:22508"/>
        <dbReference type="Rhea" id="RHEA-COMP:17339"/>
        <dbReference type="Rhea" id="RHEA-COMP:17340"/>
        <dbReference type="ChEBI" id="CHEBI:33019"/>
        <dbReference type="ChEBI" id="CHEBI:61560"/>
        <dbReference type="ChEBI" id="CHEBI:173112"/>
        <dbReference type="EC" id="2.7.7.7"/>
    </reaction>
</comment>
<dbReference type="EMBL" id="VTPC01090173">
    <property type="protein sequence ID" value="KAF2884431.1"/>
    <property type="molecule type" value="Genomic_DNA"/>
</dbReference>
<evidence type="ECO:0000256" key="5">
    <source>
        <dbReference type="ARBA" id="ARBA00022705"/>
    </source>
</evidence>
<dbReference type="Pfam" id="PF02945">
    <property type="entry name" value="Endonuclease_7"/>
    <property type="match status" value="1"/>
</dbReference>
<evidence type="ECO:0000256" key="2">
    <source>
        <dbReference type="ARBA" id="ARBA00012417"/>
    </source>
</evidence>
<comment type="caution">
    <text evidence="10">The sequence shown here is derived from an EMBL/GenBank/DDBJ whole genome shotgun (WGS) entry which is preliminary data.</text>
</comment>
<evidence type="ECO:0000256" key="3">
    <source>
        <dbReference type="ARBA" id="ARBA00022679"/>
    </source>
</evidence>
<evidence type="ECO:0000256" key="8">
    <source>
        <dbReference type="ARBA" id="ARBA00049244"/>
    </source>
</evidence>
<sequence length="195" mass="22785">TSKSTKYQQHLPYSIGYYLYCSYNKSLSFYKSYTGRDCLQWYANELFQIAARLHPYFEAVVPMTPLNVLQEEEFKNATTCHICERSIMPHHIKVRDHCHFTGRYRGCAHNSCNLNYKTPKTIPVIFHNLSGYDSHFLIKDIAQSFSGSMYILPINKEKYISFTKTVAEKGNLKFRFIDSYRFLNFPLDVLASSLP</sequence>
<dbReference type="EC" id="2.7.7.7" evidence="2"/>